<dbReference type="InterPro" id="IPR050991">
    <property type="entry name" value="ECM_Regulatory_Proteins"/>
</dbReference>
<comment type="caution">
    <text evidence="3">The sequence shown here is derived from an EMBL/GenBank/DDBJ whole genome shotgun (WGS) entry which is preliminary data.</text>
</comment>
<dbReference type="SUPFAM" id="SSF49265">
    <property type="entry name" value="Fibronectin type III"/>
    <property type="match status" value="1"/>
</dbReference>
<evidence type="ECO:0000313" key="4">
    <source>
        <dbReference type="Proteomes" id="UP001159405"/>
    </source>
</evidence>
<dbReference type="PANTHER" id="PTHR46708">
    <property type="entry name" value="TENASCIN"/>
    <property type="match status" value="1"/>
</dbReference>
<gene>
    <name evidence="3" type="ORF">PLOB_00032128</name>
</gene>
<dbReference type="Gene3D" id="2.60.40.10">
    <property type="entry name" value="Immunoglobulins"/>
    <property type="match status" value="2"/>
</dbReference>
<dbReference type="SMART" id="SM00060">
    <property type="entry name" value="FN3"/>
    <property type="match status" value="2"/>
</dbReference>
<sequence length="279" mass="31733">SGNIIVQISLRSYSTFKLQVGILKQESAFPLSNWRVSIDNTSTTSIRFSWQNLQTLVGQQTSHYFIFVKDSYGRGLNAYIVPGNTISHVVSGLTGYREYRLSVAGVNYSGNAYNSTEITAWTEEGVPSRAPSYIRLSTLQFVEVKVQWNPLSEQYANGRILRYKVYYREYKRYSYMYHAKSVYTRSANVTMVILRDLKQATRYQIAVTAFTSKGEGRRSSWYSVTTGCRGYINQSFGQLQFGPKDYYGSLLCTWSIGNAGIEQAVALMSIQDLYLPSFQ</sequence>
<keyword evidence="4" id="KW-1185">Reference proteome</keyword>
<evidence type="ECO:0000259" key="2">
    <source>
        <dbReference type="PROSITE" id="PS50853"/>
    </source>
</evidence>
<reference evidence="3 4" key="1">
    <citation type="submission" date="2022-05" db="EMBL/GenBank/DDBJ databases">
        <authorList>
            <consortium name="Genoscope - CEA"/>
            <person name="William W."/>
        </authorList>
    </citation>
    <scope>NUCLEOTIDE SEQUENCE [LARGE SCALE GENOMIC DNA]</scope>
</reference>
<feature type="domain" description="Fibronectin type-III" evidence="2">
    <location>
        <begin position="30"/>
        <end position="125"/>
    </location>
</feature>
<dbReference type="CDD" id="cd00063">
    <property type="entry name" value="FN3"/>
    <property type="match status" value="2"/>
</dbReference>
<organism evidence="3 4">
    <name type="scientific">Porites lobata</name>
    <dbReference type="NCBI Taxonomy" id="104759"/>
    <lineage>
        <taxon>Eukaryota</taxon>
        <taxon>Metazoa</taxon>
        <taxon>Cnidaria</taxon>
        <taxon>Anthozoa</taxon>
        <taxon>Hexacorallia</taxon>
        <taxon>Scleractinia</taxon>
        <taxon>Fungiina</taxon>
        <taxon>Poritidae</taxon>
        <taxon>Porites</taxon>
    </lineage>
</organism>
<dbReference type="PANTHER" id="PTHR46708:SF11">
    <property type="entry name" value="RECEPTOR-TYPE TYROSINE-PROTEIN PHOSPHATASE ETA-LIKE"/>
    <property type="match status" value="1"/>
</dbReference>
<protein>
    <recommendedName>
        <fullName evidence="2">Fibronectin type-III domain-containing protein</fullName>
    </recommendedName>
</protein>
<accession>A0ABN8S067</accession>
<keyword evidence="1" id="KW-0677">Repeat</keyword>
<feature type="non-terminal residue" evidence="3">
    <location>
        <position position="1"/>
    </location>
</feature>
<dbReference type="InterPro" id="IPR013783">
    <property type="entry name" value="Ig-like_fold"/>
</dbReference>
<dbReference type="EMBL" id="CALNXK010000412">
    <property type="protein sequence ID" value="CAH3185116.1"/>
    <property type="molecule type" value="Genomic_DNA"/>
</dbReference>
<name>A0ABN8S067_9CNID</name>
<dbReference type="Proteomes" id="UP001159405">
    <property type="component" value="Unassembled WGS sequence"/>
</dbReference>
<evidence type="ECO:0000313" key="3">
    <source>
        <dbReference type="EMBL" id="CAH3185116.1"/>
    </source>
</evidence>
<dbReference type="PROSITE" id="PS50853">
    <property type="entry name" value="FN3"/>
    <property type="match status" value="2"/>
</dbReference>
<dbReference type="InterPro" id="IPR036116">
    <property type="entry name" value="FN3_sf"/>
</dbReference>
<dbReference type="Pfam" id="PF00041">
    <property type="entry name" value="fn3"/>
    <property type="match status" value="2"/>
</dbReference>
<feature type="domain" description="Fibronectin type-III" evidence="2">
    <location>
        <begin position="130"/>
        <end position="229"/>
    </location>
</feature>
<proteinExistence type="predicted"/>
<dbReference type="InterPro" id="IPR003961">
    <property type="entry name" value="FN3_dom"/>
</dbReference>
<evidence type="ECO:0000256" key="1">
    <source>
        <dbReference type="ARBA" id="ARBA00022737"/>
    </source>
</evidence>